<comment type="catalytic activity">
    <reaction evidence="10">
        <text>a cholesterol ester + H2O = cholesterol + a fatty acid + H(+)</text>
        <dbReference type="Rhea" id="RHEA:36403"/>
        <dbReference type="ChEBI" id="CHEBI:15377"/>
        <dbReference type="ChEBI" id="CHEBI:15378"/>
        <dbReference type="ChEBI" id="CHEBI:16113"/>
        <dbReference type="ChEBI" id="CHEBI:17002"/>
        <dbReference type="ChEBI" id="CHEBI:28868"/>
        <dbReference type="EC" id="3.1.1.13"/>
    </reaction>
    <physiologicalReaction direction="left-to-right" evidence="10">
        <dbReference type="Rhea" id="RHEA:36404"/>
    </physiologicalReaction>
</comment>
<reference evidence="12" key="1">
    <citation type="submission" date="2015-01" db="EMBL/GenBank/DDBJ databases">
        <title>Transcriptome Assembly of Fopius arisanus.</title>
        <authorList>
            <person name="Geib S."/>
        </authorList>
    </citation>
    <scope>NUCLEOTIDE SEQUENCE</scope>
</reference>
<organism evidence="12">
    <name type="scientific">Fopius arisanus</name>
    <dbReference type="NCBI Taxonomy" id="64838"/>
    <lineage>
        <taxon>Eukaryota</taxon>
        <taxon>Metazoa</taxon>
        <taxon>Ecdysozoa</taxon>
        <taxon>Arthropoda</taxon>
        <taxon>Hexapoda</taxon>
        <taxon>Insecta</taxon>
        <taxon>Pterygota</taxon>
        <taxon>Neoptera</taxon>
        <taxon>Endopterygota</taxon>
        <taxon>Hymenoptera</taxon>
        <taxon>Apocrita</taxon>
        <taxon>Ichneumonoidea</taxon>
        <taxon>Braconidae</taxon>
        <taxon>Opiinae</taxon>
        <taxon>Fopius</taxon>
    </lineage>
</organism>
<evidence type="ECO:0000256" key="4">
    <source>
        <dbReference type="ARBA" id="ARBA00019242"/>
    </source>
</evidence>
<dbReference type="InterPro" id="IPR029058">
    <property type="entry name" value="AB_hydrolase_fold"/>
</dbReference>
<comment type="subcellular location">
    <subcellularLocation>
        <location evidence="1">Endoplasmic reticulum</location>
    </subcellularLocation>
    <subcellularLocation>
        <location evidence="2">Lipid droplet</location>
    </subcellularLocation>
</comment>
<dbReference type="RefSeq" id="XP_011310740.1">
    <property type="nucleotide sequence ID" value="XM_011312438.1"/>
</dbReference>
<feature type="transmembrane region" description="Helical" evidence="11">
    <location>
        <begin position="166"/>
        <end position="185"/>
    </location>
</feature>
<dbReference type="GeneID" id="105271103"/>
<dbReference type="InterPro" id="IPR019363">
    <property type="entry name" value="LDAH"/>
</dbReference>
<evidence type="ECO:0000256" key="7">
    <source>
        <dbReference type="ARBA" id="ARBA00022824"/>
    </source>
</evidence>
<dbReference type="Proteomes" id="UP000694866">
    <property type="component" value="Unplaced"/>
</dbReference>
<comment type="similarity">
    <text evidence="3">Belongs to the AB hydrolase superfamily. LDAH family.</text>
</comment>
<dbReference type="CTD" id="38150"/>
<keyword evidence="13" id="KW-1185">Reference proteome</keyword>
<evidence type="ECO:0000256" key="6">
    <source>
        <dbReference type="ARBA" id="ARBA00022801"/>
    </source>
</evidence>
<dbReference type="PANTHER" id="PTHR13390">
    <property type="entry name" value="LIPASE"/>
    <property type="match status" value="1"/>
</dbReference>
<dbReference type="GO" id="GO:0019915">
    <property type="term" value="P:lipid storage"/>
    <property type="evidence" value="ECO:0007669"/>
    <property type="project" value="InterPro"/>
</dbReference>
<evidence type="ECO:0000313" key="12">
    <source>
        <dbReference type="EMBL" id="JAG78917.1"/>
    </source>
</evidence>
<evidence type="ECO:0000256" key="9">
    <source>
        <dbReference type="ARBA" id="ARBA00039150"/>
    </source>
</evidence>
<dbReference type="EMBL" id="GBYB01009150">
    <property type="protein sequence ID" value="JAG78917.1"/>
    <property type="molecule type" value="Transcribed_RNA"/>
</dbReference>
<accession>A0A0C9RLH7</accession>
<evidence type="ECO:0000256" key="1">
    <source>
        <dbReference type="ARBA" id="ARBA00004240"/>
    </source>
</evidence>
<protein>
    <recommendedName>
        <fullName evidence="4">Lipid droplet-associated hydrolase</fullName>
        <ecNumber evidence="9">3.1.1.13</ecNumber>
    </recommendedName>
    <alternativeName>
        <fullName evidence="8">Lipid droplet-associated serine hydrolase</fullName>
    </alternativeName>
</protein>
<keyword evidence="11" id="KW-0472">Membrane</keyword>
<dbReference type="GO" id="GO:0005783">
    <property type="term" value="C:endoplasmic reticulum"/>
    <property type="evidence" value="ECO:0007669"/>
    <property type="project" value="UniProtKB-SubCell"/>
</dbReference>
<gene>
    <name evidence="12" type="primary">CB043</name>
    <name evidence="14 15" type="synonym">sturkopf</name>
    <name evidence="12" type="ORF">g.63792</name>
</gene>
<evidence type="ECO:0000313" key="14">
    <source>
        <dbReference type="RefSeq" id="XP_011310740.1"/>
    </source>
</evidence>
<keyword evidence="11" id="KW-0812">Transmembrane</keyword>
<dbReference type="OrthoDB" id="448051at2759"/>
<dbReference type="PANTHER" id="PTHR13390:SF0">
    <property type="entry name" value="LIPID DROPLET-ASSOCIATED HYDROLASE"/>
    <property type="match status" value="1"/>
</dbReference>
<keyword evidence="6" id="KW-0378">Hydrolase</keyword>
<name>A0A0C9RLH7_9HYME</name>
<evidence type="ECO:0000313" key="15">
    <source>
        <dbReference type="RefSeq" id="XP_011310741.1"/>
    </source>
</evidence>
<dbReference type="EC" id="3.1.1.13" evidence="9"/>
<dbReference type="FunFam" id="3.40.50.1820:FF:000068">
    <property type="entry name" value="Lipid droplet associated hydrolase"/>
    <property type="match status" value="1"/>
</dbReference>
<dbReference type="SUPFAM" id="SSF53474">
    <property type="entry name" value="alpha/beta-Hydrolases"/>
    <property type="match status" value="1"/>
</dbReference>
<dbReference type="GO" id="GO:0034389">
    <property type="term" value="P:lipid droplet organization"/>
    <property type="evidence" value="ECO:0007669"/>
    <property type="project" value="UniProtKB-ARBA"/>
</dbReference>
<keyword evidence="11" id="KW-1133">Transmembrane helix</keyword>
<evidence type="ECO:0000256" key="8">
    <source>
        <dbReference type="ARBA" id="ARBA00031924"/>
    </source>
</evidence>
<evidence type="ECO:0000256" key="11">
    <source>
        <dbReference type="SAM" id="Phobius"/>
    </source>
</evidence>
<dbReference type="GO" id="GO:0005811">
    <property type="term" value="C:lipid droplet"/>
    <property type="evidence" value="ECO:0007669"/>
    <property type="project" value="UniProtKB-SubCell"/>
</dbReference>
<dbReference type="GO" id="GO:0004771">
    <property type="term" value="F:sterol ester esterase activity"/>
    <property type="evidence" value="ECO:0007669"/>
    <property type="project" value="UniProtKB-EC"/>
</dbReference>
<proteinExistence type="inferred from homology"/>
<accession>A0A9R1TKD1</accession>
<dbReference type="RefSeq" id="XP_011310741.1">
    <property type="nucleotide sequence ID" value="XM_011312439.1"/>
</dbReference>
<evidence type="ECO:0000256" key="10">
    <source>
        <dbReference type="ARBA" id="ARBA00049527"/>
    </source>
</evidence>
<evidence type="ECO:0000256" key="5">
    <source>
        <dbReference type="ARBA" id="ARBA00022677"/>
    </source>
</evidence>
<evidence type="ECO:0000256" key="2">
    <source>
        <dbReference type="ARBA" id="ARBA00004502"/>
    </source>
</evidence>
<dbReference type="AlphaFoldDB" id="A0A0C9RLH7"/>
<dbReference type="KEGG" id="fas:105271103"/>
<keyword evidence="7" id="KW-0256">Endoplasmic reticulum</keyword>
<evidence type="ECO:0000313" key="13">
    <source>
        <dbReference type="Proteomes" id="UP000694866"/>
    </source>
</evidence>
<keyword evidence="5" id="KW-0551">Lipid droplet</keyword>
<reference evidence="14 15" key="2">
    <citation type="submission" date="2025-04" db="UniProtKB">
        <authorList>
            <consortium name="RefSeq"/>
        </authorList>
    </citation>
    <scope>IDENTIFICATION</scope>
    <source>
        <strain evidence="14 15">USDA-PBARC FA_bdor</strain>
        <tissue evidence="14 15">Whole organism</tissue>
    </source>
</reference>
<evidence type="ECO:0000256" key="3">
    <source>
        <dbReference type="ARBA" id="ARBA00008300"/>
    </source>
</evidence>
<dbReference type="Gene3D" id="3.40.50.1820">
    <property type="entry name" value="alpha/beta hydrolase"/>
    <property type="match status" value="1"/>
</dbReference>
<accession>A0A9R1U882</accession>
<sequence length="309" mass="35425">MQQAMLRCNGIPTHIITEGRWVEEGLLPDGHRDIILVIPGNPGIPAFYTGFIKALKSCLPTETPVWVMGHAGHVLPPKTLSFPSEQDSMDRAFSLQGQVEHKVAFVKEYIPKDARVHLVGHSIGAWFILQLLGDEEFVKKVVKCYLLFPTIENMAETKSGIFFSNILLRIAPLLYFLAWIFTFFPKILREFLVRVFGILFVGFGSQSVQPMLQLIEPEVLKRVFLMGKEEMHQVRELDHRIISKYSDKLWLYYGATDGWVPVRYYDRLKARHPEVEAHLCKRGFRHAFVLSNEKDVGKMVGDLINESIN</sequence>
<dbReference type="Pfam" id="PF10230">
    <property type="entry name" value="LIDHydrolase"/>
    <property type="match status" value="1"/>
</dbReference>